<dbReference type="PANTHER" id="PTHR32182">
    <property type="entry name" value="DNA REPLICATION AND REPAIR PROTEIN RECF"/>
    <property type="match status" value="1"/>
</dbReference>
<dbReference type="PANTHER" id="PTHR32182:SF22">
    <property type="entry name" value="ATP-DEPENDENT ENDONUCLEASE, OLD FAMILY-RELATED"/>
    <property type="match status" value="1"/>
</dbReference>
<dbReference type="GO" id="GO:0005524">
    <property type="term" value="F:ATP binding"/>
    <property type="evidence" value="ECO:0007669"/>
    <property type="project" value="InterPro"/>
</dbReference>
<dbReference type="Pfam" id="PF13304">
    <property type="entry name" value="AAA_21"/>
    <property type="match status" value="1"/>
</dbReference>
<proteinExistence type="predicted"/>
<reference evidence="2" key="1">
    <citation type="submission" date="2013-03" db="EMBL/GenBank/DDBJ databases">
        <authorList>
            <person name="Harkins D.M."/>
            <person name="Durkin A.S."/>
            <person name="Brinkac L.M."/>
            <person name="Haft D.H."/>
            <person name="Selengut J.D."/>
            <person name="Sanka R."/>
            <person name="DePew J."/>
            <person name="Purushe J."/>
            <person name="Hartskeerl R.A."/>
            <person name="Ahmed A."/>
            <person name="van der Linden H."/>
            <person name="Goris M.G.A."/>
            <person name="Vinetz J.M."/>
            <person name="Sutton G.G."/>
            <person name="Nierman W.C."/>
            <person name="Fouts D.E."/>
        </authorList>
    </citation>
    <scope>NUCLEOTIDE SEQUENCE [LARGE SCALE GENOMIC DNA]</scope>
    <source>
        <strain evidence="2">ICFT</strain>
    </source>
</reference>
<dbReference type="AlphaFoldDB" id="N1WN35"/>
<feature type="domain" description="ATPase AAA-type core" evidence="1">
    <location>
        <begin position="26"/>
        <end position="74"/>
    </location>
</feature>
<dbReference type="STRING" id="1218598.LEP1GSC060_3862"/>
<dbReference type="EMBL" id="AOHC02000021">
    <property type="protein sequence ID" value="EMY78652.1"/>
    <property type="molecule type" value="Genomic_DNA"/>
</dbReference>
<dbReference type="GO" id="GO:0006302">
    <property type="term" value="P:double-strand break repair"/>
    <property type="evidence" value="ECO:0007669"/>
    <property type="project" value="TreeGrafter"/>
</dbReference>
<keyword evidence="3" id="KW-1185">Reference proteome</keyword>
<comment type="caution">
    <text evidence="2">The sequence shown here is derived from an EMBL/GenBank/DDBJ whole genome shotgun (WGS) entry which is preliminary data.</text>
</comment>
<dbReference type="InterPro" id="IPR003959">
    <property type="entry name" value="ATPase_AAA_core"/>
</dbReference>
<dbReference type="InterPro" id="IPR027417">
    <property type="entry name" value="P-loop_NTPase"/>
</dbReference>
<gene>
    <name evidence="2" type="ORF">LEP1GSC060_3862</name>
</gene>
<dbReference type="Proteomes" id="UP000012313">
    <property type="component" value="Unassembled WGS sequence"/>
</dbReference>
<evidence type="ECO:0000259" key="1">
    <source>
        <dbReference type="Pfam" id="PF13304"/>
    </source>
</evidence>
<dbReference type="GO" id="GO:0000731">
    <property type="term" value="P:DNA synthesis involved in DNA repair"/>
    <property type="evidence" value="ECO:0007669"/>
    <property type="project" value="TreeGrafter"/>
</dbReference>
<accession>N1WN35</accession>
<dbReference type="SUPFAM" id="SSF52540">
    <property type="entry name" value="P-loop containing nucleoside triphosphate hydrolases"/>
    <property type="match status" value="1"/>
</dbReference>
<sequence>MIISKVLLTNWKNFRKAEVRLTDRIFVVGANASGKSNFLDVFRFLRDIVKQAGGLQFAVENRDGVSKIRCLSGGRIPG</sequence>
<evidence type="ECO:0000313" key="3">
    <source>
        <dbReference type="Proteomes" id="UP000012313"/>
    </source>
</evidence>
<dbReference type="Gene3D" id="3.40.50.300">
    <property type="entry name" value="P-loop containing nucleotide triphosphate hydrolases"/>
    <property type="match status" value="1"/>
</dbReference>
<dbReference type="GO" id="GO:0016887">
    <property type="term" value="F:ATP hydrolysis activity"/>
    <property type="evidence" value="ECO:0007669"/>
    <property type="project" value="InterPro"/>
</dbReference>
<dbReference type="RefSeq" id="WP_002999313.1">
    <property type="nucleotide sequence ID" value="NZ_AOHC02000021.1"/>
</dbReference>
<name>N1WN35_9LEPT</name>
<protein>
    <recommendedName>
        <fullName evidence="1">ATPase AAA-type core domain-containing protein</fullName>
    </recommendedName>
</protein>
<organism evidence="2 3">
    <name type="scientific">Leptospira weilii serovar Ranarum str. ICFT</name>
    <dbReference type="NCBI Taxonomy" id="1218598"/>
    <lineage>
        <taxon>Bacteria</taxon>
        <taxon>Pseudomonadati</taxon>
        <taxon>Spirochaetota</taxon>
        <taxon>Spirochaetia</taxon>
        <taxon>Leptospirales</taxon>
        <taxon>Leptospiraceae</taxon>
        <taxon>Leptospira</taxon>
    </lineage>
</organism>
<evidence type="ECO:0000313" key="2">
    <source>
        <dbReference type="EMBL" id="EMY78652.1"/>
    </source>
</evidence>